<proteinExistence type="predicted"/>
<sequence>MPLHGDSSTMVDFHLADRRFFIRQLPKPSYPEISQIIHLSVSQIMLRSALECPSYEALICNCKFAG</sequence>
<dbReference type="Proteomes" id="UP001234297">
    <property type="component" value="Chromosome 2"/>
</dbReference>
<keyword evidence="2" id="KW-1185">Reference proteome</keyword>
<name>A0ACC2MI37_PERAE</name>
<evidence type="ECO:0000313" key="2">
    <source>
        <dbReference type="Proteomes" id="UP001234297"/>
    </source>
</evidence>
<evidence type="ECO:0000313" key="1">
    <source>
        <dbReference type="EMBL" id="KAJ8645043.1"/>
    </source>
</evidence>
<gene>
    <name evidence="1" type="ORF">MRB53_006791</name>
</gene>
<comment type="caution">
    <text evidence="1">The sequence shown here is derived from an EMBL/GenBank/DDBJ whole genome shotgun (WGS) entry which is preliminary data.</text>
</comment>
<dbReference type="EMBL" id="CM056810">
    <property type="protein sequence ID" value="KAJ8645043.1"/>
    <property type="molecule type" value="Genomic_DNA"/>
</dbReference>
<organism evidence="1 2">
    <name type="scientific">Persea americana</name>
    <name type="common">Avocado</name>
    <dbReference type="NCBI Taxonomy" id="3435"/>
    <lineage>
        <taxon>Eukaryota</taxon>
        <taxon>Viridiplantae</taxon>
        <taxon>Streptophyta</taxon>
        <taxon>Embryophyta</taxon>
        <taxon>Tracheophyta</taxon>
        <taxon>Spermatophyta</taxon>
        <taxon>Magnoliopsida</taxon>
        <taxon>Magnoliidae</taxon>
        <taxon>Laurales</taxon>
        <taxon>Lauraceae</taxon>
        <taxon>Persea</taxon>
    </lineage>
</organism>
<accession>A0ACC2MI37</accession>
<protein>
    <submittedName>
        <fullName evidence="1">Uncharacterized protein</fullName>
    </submittedName>
</protein>
<reference evidence="1 2" key="1">
    <citation type="journal article" date="2022" name="Hortic Res">
        <title>A haplotype resolved chromosomal level avocado genome allows analysis of novel avocado genes.</title>
        <authorList>
            <person name="Nath O."/>
            <person name="Fletcher S.J."/>
            <person name="Hayward A."/>
            <person name="Shaw L.M."/>
            <person name="Masouleh A.K."/>
            <person name="Furtado A."/>
            <person name="Henry R.J."/>
            <person name="Mitter N."/>
        </authorList>
    </citation>
    <scope>NUCLEOTIDE SEQUENCE [LARGE SCALE GENOMIC DNA]</scope>
    <source>
        <strain evidence="2">cv. Hass</strain>
    </source>
</reference>